<reference evidence="4" key="1">
    <citation type="submission" date="2014-04" db="EMBL/GenBank/DDBJ databases">
        <title>Evolutionary Origins and Diversification of the Mycorrhizal Mutualists.</title>
        <authorList>
            <consortium name="DOE Joint Genome Institute"/>
            <consortium name="Mycorrhizal Genomics Consortium"/>
            <person name="Kohler A."/>
            <person name="Kuo A."/>
            <person name="Nagy L.G."/>
            <person name="Floudas D."/>
            <person name="Copeland A."/>
            <person name="Barry K.W."/>
            <person name="Cichocki N."/>
            <person name="Veneault-Fourrey C."/>
            <person name="LaButti K."/>
            <person name="Lindquist E.A."/>
            <person name="Lipzen A."/>
            <person name="Lundell T."/>
            <person name="Morin E."/>
            <person name="Murat C."/>
            <person name="Riley R."/>
            <person name="Ohm R."/>
            <person name="Sun H."/>
            <person name="Tunlid A."/>
            <person name="Henrissat B."/>
            <person name="Grigoriev I.V."/>
            <person name="Hibbett D.S."/>
            <person name="Martin F."/>
        </authorList>
    </citation>
    <scope>NUCLEOTIDE SEQUENCE [LARGE SCALE GENOMIC DNA]</scope>
    <source>
        <strain evidence="4">FD-334 SS-4</strain>
    </source>
</reference>
<keyword evidence="4" id="KW-1185">Reference proteome</keyword>
<sequence>MIIPFWGSLTSGGSISAAALAITTSFLALGGGDAHENKGRTPTITGIAGGASIVAAAVPAIALGYEIFTLRRNVPLGATPHHKPSRPCHGRYIYTRTTGSSAGAPRGGNGALCAMAMCAAAGMAGVGLVGSGAGQGDSEAPGIPQDDSFDDEYDTDNSIGEETGGAGDQGPSSGGEQNEADDSDMVQDEEDDDAIFEYQTGGGGGSPPPAPSGTNSSIDNNGGKNFYFYFLNCILAIAFAIAAAFKKIGARRSAAQVERSFASSAVKNTASRDNDIVAREPDTLVYLLDNGLQGLSNLVVALELVPLHDPTQLAPMDNKHSKTSPAFLENISPQTIPLPNILDMCLVGSAPDSLDNTYFDYPDNSTNDTPGIIEVYLPPSAQEAMQRFAQPVENARIGWITYPLIDFAVGISLLALYYGRQNLGATFQRVRHWAGVVTASLFIVPAETPASQDDLANSVLRLDIDESVTLAVADEINASTTVPQEADPTASTPSTLVALNAPNMSRDAQDVDDEIARPTSVDSMEPITPITDASQDVHKIDDECPSEPMTAFEVTPSFTEPNAASSEQNDLQDIIAEPATAAIDECCMELFPTAASDVLQDEVDNEITAATPNVNYIATEVTIADNAAMAGTPQEEQEAANNIDELAPTDTTATTDALQRKQEVDIDLEESAGLVTVVEELPISLETEPGAADINPMEHDDEDDPNYEFHYPASTETSLSEIVASQALLALVKQGVQQATSDVVQEFAVQTAPEVVEQAFAPVGLNPIKDIIREIFAEIVERTDRLASLAAADEVVEQQPGAAASGMDFGSSKQAPSTYNQLHPQASAEGDDSGLGVSIHAPSNFFGRPKRMLPRRAKVDRVKVKQSVVTEQPEPAIFNFNFGKDVGSVERRAPSEASEDVIVAQQRSQSPTESGGSGLEDSIHAPSKVEDRRVKGLPRRRVRAARVQIADNINTEERPRLAVSVESVEAVEIVEVATRTDMKDDTSVDQQRRRTPVEAGESGLGESIHAPCNIEDKSLPHRVEAVSTATEKLEATPSPEAGLSAIPVYTTATASKPPSDKRSKKRRGRRNH</sequence>
<feature type="compositionally biased region" description="Basic residues" evidence="1">
    <location>
        <begin position="1062"/>
        <end position="1072"/>
    </location>
</feature>
<feature type="region of interest" description="Disordered" evidence="1">
    <location>
        <begin position="802"/>
        <end position="835"/>
    </location>
</feature>
<feature type="region of interest" description="Disordered" evidence="1">
    <location>
        <begin position="891"/>
        <end position="937"/>
    </location>
</feature>
<dbReference type="Proteomes" id="UP000054270">
    <property type="component" value="Unassembled WGS sequence"/>
</dbReference>
<evidence type="ECO:0000256" key="2">
    <source>
        <dbReference type="SAM" id="Phobius"/>
    </source>
</evidence>
<feature type="compositionally biased region" description="Polar residues" evidence="1">
    <location>
        <begin position="905"/>
        <end position="914"/>
    </location>
</feature>
<dbReference type="AlphaFoldDB" id="A0A0D2NRK5"/>
<proteinExistence type="predicted"/>
<keyword evidence="2" id="KW-0812">Transmembrane</keyword>
<feature type="region of interest" description="Disordered" evidence="1">
    <location>
        <begin position="982"/>
        <end position="1072"/>
    </location>
</feature>
<feature type="transmembrane region" description="Helical" evidence="2">
    <location>
        <begin position="44"/>
        <end position="65"/>
    </location>
</feature>
<feature type="compositionally biased region" description="Basic and acidic residues" evidence="1">
    <location>
        <begin position="982"/>
        <end position="996"/>
    </location>
</feature>
<feature type="transmembrane region" description="Helical" evidence="2">
    <location>
        <begin position="226"/>
        <end position="245"/>
    </location>
</feature>
<feature type="transmembrane region" description="Helical" evidence="2">
    <location>
        <begin position="12"/>
        <end position="32"/>
    </location>
</feature>
<keyword evidence="2" id="KW-0472">Membrane</keyword>
<organism evidence="3 4">
    <name type="scientific">Hypholoma sublateritium (strain FD-334 SS-4)</name>
    <dbReference type="NCBI Taxonomy" id="945553"/>
    <lineage>
        <taxon>Eukaryota</taxon>
        <taxon>Fungi</taxon>
        <taxon>Dikarya</taxon>
        <taxon>Basidiomycota</taxon>
        <taxon>Agaricomycotina</taxon>
        <taxon>Agaricomycetes</taxon>
        <taxon>Agaricomycetidae</taxon>
        <taxon>Agaricales</taxon>
        <taxon>Agaricineae</taxon>
        <taxon>Strophariaceae</taxon>
        <taxon>Hypholoma</taxon>
    </lineage>
</organism>
<feature type="compositionally biased region" description="Basic and acidic residues" evidence="1">
    <location>
        <begin position="1014"/>
        <end position="1024"/>
    </location>
</feature>
<feature type="compositionally biased region" description="Acidic residues" evidence="1">
    <location>
        <begin position="178"/>
        <end position="195"/>
    </location>
</feature>
<name>A0A0D2NRK5_HYPSF</name>
<dbReference type="STRING" id="945553.A0A0D2NRK5"/>
<feature type="region of interest" description="Disordered" evidence="1">
    <location>
        <begin position="133"/>
        <end position="217"/>
    </location>
</feature>
<accession>A0A0D2NRK5</accession>
<dbReference type="EMBL" id="KN817558">
    <property type="protein sequence ID" value="KJA21414.1"/>
    <property type="molecule type" value="Genomic_DNA"/>
</dbReference>
<evidence type="ECO:0000256" key="1">
    <source>
        <dbReference type="SAM" id="MobiDB-lite"/>
    </source>
</evidence>
<feature type="transmembrane region" description="Helical" evidence="2">
    <location>
        <begin position="397"/>
        <end position="419"/>
    </location>
</feature>
<keyword evidence="2" id="KW-1133">Transmembrane helix</keyword>
<evidence type="ECO:0000313" key="4">
    <source>
        <dbReference type="Proteomes" id="UP000054270"/>
    </source>
</evidence>
<protein>
    <submittedName>
        <fullName evidence="3">Uncharacterized protein</fullName>
    </submittedName>
</protein>
<feature type="compositionally biased region" description="Basic and acidic residues" evidence="1">
    <location>
        <begin position="921"/>
        <end position="934"/>
    </location>
</feature>
<evidence type="ECO:0000313" key="3">
    <source>
        <dbReference type="EMBL" id="KJA21414.1"/>
    </source>
</evidence>
<gene>
    <name evidence="3" type="ORF">HYPSUDRAFT_202972</name>
</gene>
<feature type="compositionally biased region" description="Polar residues" evidence="1">
    <location>
        <begin position="811"/>
        <end position="824"/>
    </location>
</feature>